<gene>
    <name evidence="1" type="ORF">LCGC14_1000060</name>
</gene>
<proteinExistence type="predicted"/>
<reference evidence="1" key="1">
    <citation type="journal article" date="2015" name="Nature">
        <title>Complex archaea that bridge the gap between prokaryotes and eukaryotes.</title>
        <authorList>
            <person name="Spang A."/>
            <person name="Saw J.H."/>
            <person name="Jorgensen S.L."/>
            <person name="Zaremba-Niedzwiedzka K."/>
            <person name="Martijn J."/>
            <person name="Lind A.E."/>
            <person name="van Eijk R."/>
            <person name="Schleper C."/>
            <person name="Guy L."/>
            <person name="Ettema T.J."/>
        </authorList>
    </citation>
    <scope>NUCLEOTIDE SEQUENCE</scope>
</reference>
<dbReference type="EMBL" id="LAZR01003857">
    <property type="protein sequence ID" value="KKN14057.1"/>
    <property type="molecule type" value="Genomic_DNA"/>
</dbReference>
<comment type="caution">
    <text evidence="1">The sequence shown here is derived from an EMBL/GenBank/DDBJ whole genome shotgun (WGS) entry which is preliminary data.</text>
</comment>
<name>A0A0F9NPU9_9ZZZZ</name>
<accession>A0A0F9NPU9</accession>
<evidence type="ECO:0000313" key="1">
    <source>
        <dbReference type="EMBL" id="KKN14057.1"/>
    </source>
</evidence>
<protein>
    <submittedName>
        <fullName evidence="1">Uncharacterized protein</fullName>
    </submittedName>
</protein>
<dbReference type="AlphaFoldDB" id="A0A0F9NPU9"/>
<sequence length="144" mass="16989">MHIIKEGPLKSTAESLRFFKNHYLNLGNIKYVVFYYAEREWLVNRELFHQYVIVVGEKAQLWMSGFAWGYYGTGPYGLFELMHLIDPNITYEQIVSLDWMTENPIMFENVKGKLEIKKFDGFAKSIICDRVNHLPWEKIASIES</sequence>
<organism evidence="1">
    <name type="scientific">marine sediment metagenome</name>
    <dbReference type="NCBI Taxonomy" id="412755"/>
    <lineage>
        <taxon>unclassified sequences</taxon>
        <taxon>metagenomes</taxon>
        <taxon>ecological metagenomes</taxon>
    </lineage>
</organism>